<evidence type="ECO:0000313" key="2">
    <source>
        <dbReference type="EMBL" id="GIL94303.1"/>
    </source>
</evidence>
<protein>
    <submittedName>
        <fullName evidence="2">Uncharacterized protein</fullName>
    </submittedName>
</protein>
<gene>
    <name evidence="2" type="ORF">Vretimale_547</name>
</gene>
<feature type="signal peptide" evidence="1">
    <location>
        <begin position="1"/>
        <end position="31"/>
    </location>
</feature>
<keyword evidence="1" id="KW-0732">Signal</keyword>
<dbReference type="EMBL" id="BNCQ01000001">
    <property type="protein sequence ID" value="GIL94303.1"/>
    <property type="molecule type" value="Genomic_DNA"/>
</dbReference>
<feature type="non-terminal residue" evidence="2">
    <location>
        <position position="1"/>
    </location>
</feature>
<comment type="caution">
    <text evidence="2">The sequence shown here is derived from an EMBL/GenBank/DDBJ whole genome shotgun (WGS) entry which is preliminary data.</text>
</comment>
<dbReference type="Proteomes" id="UP000722791">
    <property type="component" value="Unassembled WGS sequence"/>
</dbReference>
<sequence length="200" mass="20529">QRVAALPAGPLRRAGLAGLVALGAQAAVVLAGRGQAAKFTVLVHRVAKPVNAGIVADGVVGRVHEDHLEVLVARVLVHPVGVQDAQATALAADALLRHAAQVACGLELSDTLVHGLPVDNTLVHRPLAVAAANTHTVNNVSLLSFVAQAAGLVRARRPGQANDAGQLTVLPAPHAEKETEHIALLLPPQLLHVLVSAHVD</sequence>
<organism evidence="2 3">
    <name type="scientific">Volvox reticuliferus</name>
    <dbReference type="NCBI Taxonomy" id="1737510"/>
    <lineage>
        <taxon>Eukaryota</taxon>
        <taxon>Viridiplantae</taxon>
        <taxon>Chlorophyta</taxon>
        <taxon>core chlorophytes</taxon>
        <taxon>Chlorophyceae</taxon>
        <taxon>CS clade</taxon>
        <taxon>Chlamydomonadales</taxon>
        <taxon>Volvocaceae</taxon>
        <taxon>Volvox</taxon>
    </lineage>
</organism>
<feature type="non-terminal residue" evidence="2">
    <location>
        <position position="200"/>
    </location>
</feature>
<reference evidence="2" key="1">
    <citation type="journal article" date="2021" name="Proc. Natl. Acad. Sci. U.S.A.">
        <title>Three genomes in the algal genus Volvox reveal the fate of a haploid sex-determining region after a transition to homothallism.</title>
        <authorList>
            <person name="Yamamoto K."/>
            <person name="Hamaji T."/>
            <person name="Kawai-Toyooka H."/>
            <person name="Matsuzaki R."/>
            <person name="Takahashi F."/>
            <person name="Nishimura Y."/>
            <person name="Kawachi M."/>
            <person name="Noguchi H."/>
            <person name="Minakuchi Y."/>
            <person name="Umen J.G."/>
            <person name="Toyoda A."/>
            <person name="Nozaki H."/>
        </authorList>
    </citation>
    <scope>NUCLEOTIDE SEQUENCE</scope>
    <source>
        <strain evidence="2">NIES-3785</strain>
    </source>
</reference>
<proteinExistence type="predicted"/>
<dbReference type="AlphaFoldDB" id="A0A8J4D3J2"/>
<evidence type="ECO:0000313" key="3">
    <source>
        <dbReference type="Proteomes" id="UP000722791"/>
    </source>
</evidence>
<feature type="chain" id="PRO_5035201773" evidence="1">
    <location>
        <begin position="32"/>
        <end position="200"/>
    </location>
</feature>
<accession>A0A8J4D3J2</accession>
<name>A0A8J4D3J2_9CHLO</name>
<evidence type="ECO:0000256" key="1">
    <source>
        <dbReference type="SAM" id="SignalP"/>
    </source>
</evidence>